<dbReference type="InParanoid" id="A0A2V0NUV1"/>
<name>A0A2V0NUV1_9CHLO</name>
<dbReference type="Pfam" id="PF14943">
    <property type="entry name" value="MRP-S26"/>
    <property type="match status" value="1"/>
</dbReference>
<reference evidence="3 4" key="1">
    <citation type="journal article" date="2018" name="Sci. Rep.">
        <title>Raphidocelis subcapitata (=Pseudokirchneriella subcapitata) provides an insight into genome evolution and environmental adaptations in the Sphaeropleales.</title>
        <authorList>
            <person name="Suzuki S."/>
            <person name="Yamaguchi H."/>
            <person name="Nakajima N."/>
            <person name="Kawachi M."/>
        </authorList>
    </citation>
    <scope>NUCLEOTIDE SEQUENCE [LARGE SCALE GENOMIC DNA]</scope>
    <source>
        <strain evidence="3 4">NIES-35</strain>
    </source>
</reference>
<evidence type="ECO:0000313" key="3">
    <source>
        <dbReference type="EMBL" id="GBF88605.1"/>
    </source>
</evidence>
<evidence type="ECO:0000313" key="4">
    <source>
        <dbReference type="Proteomes" id="UP000247498"/>
    </source>
</evidence>
<feature type="coiled-coil region" evidence="1">
    <location>
        <begin position="160"/>
        <end position="187"/>
    </location>
</feature>
<accession>A0A2V0NUV1</accession>
<dbReference type="Proteomes" id="UP000247498">
    <property type="component" value="Unassembled WGS sequence"/>
</dbReference>
<feature type="compositionally biased region" description="Low complexity" evidence="2">
    <location>
        <begin position="65"/>
        <end position="90"/>
    </location>
</feature>
<proteinExistence type="predicted"/>
<feature type="region of interest" description="Disordered" evidence="2">
    <location>
        <begin position="65"/>
        <end position="93"/>
    </location>
</feature>
<keyword evidence="4" id="KW-1185">Reference proteome</keyword>
<protein>
    <submittedName>
        <fullName evidence="3">Uncharacterized protein</fullName>
    </submittedName>
</protein>
<dbReference type="InterPro" id="IPR026140">
    <property type="entry name" value="Ribosomal_mS26"/>
</dbReference>
<dbReference type="OrthoDB" id="10412893at2759"/>
<dbReference type="AlphaFoldDB" id="A0A2V0NUV1"/>
<keyword evidence="1" id="KW-0175">Coiled coil</keyword>
<organism evidence="3 4">
    <name type="scientific">Raphidocelis subcapitata</name>
    <dbReference type="NCBI Taxonomy" id="307507"/>
    <lineage>
        <taxon>Eukaryota</taxon>
        <taxon>Viridiplantae</taxon>
        <taxon>Chlorophyta</taxon>
        <taxon>core chlorophytes</taxon>
        <taxon>Chlorophyceae</taxon>
        <taxon>CS clade</taxon>
        <taxon>Sphaeropleales</taxon>
        <taxon>Selenastraceae</taxon>
        <taxon>Raphidocelis</taxon>
    </lineage>
</organism>
<evidence type="ECO:0000256" key="2">
    <source>
        <dbReference type="SAM" id="MobiDB-lite"/>
    </source>
</evidence>
<comment type="caution">
    <text evidence="3">The sequence shown here is derived from an EMBL/GenBank/DDBJ whole genome shotgun (WGS) entry which is preliminary data.</text>
</comment>
<gene>
    <name evidence="3" type="ORF">Rsub_01320</name>
</gene>
<evidence type="ECO:0000256" key="1">
    <source>
        <dbReference type="SAM" id="Coils"/>
    </source>
</evidence>
<dbReference type="EMBL" id="BDRX01000005">
    <property type="protein sequence ID" value="GBF88605.1"/>
    <property type="molecule type" value="Genomic_DNA"/>
</dbReference>
<dbReference type="GO" id="GO:0005763">
    <property type="term" value="C:mitochondrial small ribosomal subunit"/>
    <property type="evidence" value="ECO:0007669"/>
    <property type="project" value="InterPro"/>
</dbReference>
<sequence length="232" mass="26133">MLQRLLAAAVAPLGQPAAAGLVGAHAAAAARPRLLRQPAAQHAGGWWPPQWQQHCGGCQQQRAAVGTSSAAAGDAAGEQPQQPHPQQHQPSLRSLRAKATHEYNRRRADWRRQLGALRRQWLEEHRARKQASAAAAARDAEERAALAALRAAQKQADRGQGQLLREIRDAERQMEAAERRLQMAYRTKIRERILERHKQQRHEQLLERSRHWIPRDAFDQRVQQAVDNPVSM</sequence>